<reference evidence="3" key="1">
    <citation type="journal article" date="2019" name="Sci. Rep.">
        <title>Draft genome of Tanacetum cinerariifolium, the natural source of mosquito coil.</title>
        <authorList>
            <person name="Yamashiro T."/>
            <person name="Shiraishi A."/>
            <person name="Satake H."/>
            <person name="Nakayama K."/>
        </authorList>
    </citation>
    <scope>NUCLEOTIDE SEQUENCE</scope>
</reference>
<feature type="region of interest" description="Disordered" evidence="1">
    <location>
        <begin position="148"/>
        <end position="167"/>
    </location>
</feature>
<evidence type="ECO:0000256" key="1">
    <source>
        <dbReference type="SAM" id="MobiDB-lite"/>
    </source>
</evidence>
<sequence length="263" mass="30100">MKRWIQNSDHPIFNKDTRGQNLTTLFSTRIPEDRILDVENSGEDTIWIKLVPKKVNIFVWKVLKRRLQVREELDKRGVLDMVLCPCCNSVVESGGAFSIRDMCSLNEGVNLPNRSRLLWQAVLGSSGDTDDVLYGPSQPTHTIMGLVADNGSRPRPPGPTGRGYRVPQDSLDTRTRILEDRILDVENAGEDTIWIKLVPKKVNIFVWKVWKRRLPVREELDKRGVLDTVLCPCCNSVVESCEHSRVMVMCSMAMDVWEKIHCW</sequence>
<name>A0A699JLR2_TANCI</name>
<comment type="caution">
    <text evidence="3">The sequence shown here is derived from an EMBL/GenBank/DDBJ whole genome shotgun (WGS) entry which is preliminary data.</text>
</comment>
<feature type="domain" description="Reverse transcriptase zinc-binding" evidence="2">
    <location>
        <begin position="190"/>
        <end position="257"/>
    </location>
</feature>
<evidence type="ECO:0000259" key="2">
    <source>
        <dbReference type="Pfam" id="PF13966"/>
    </source>
</evidence>
<keyword evidence="3" id="KW-0808">Transferase</keyword>
<keyword evidence="3" id="KW-0548">Nucleotidyltransferase</keyword>
<gene>
    <name evidence="3" type="ORF">Tci_617658</name>
</gene>
<dbReference type="Pfam" id="PF13966">
    <property type="entry name" value="zf-RVT"/>
    <property type="match status" value="2"/>
</dbReference>
<dbReference type="InterPro" id="IPR026960">
    <property type="entry name" value="RVT-Znf"/>
</dbReference>
<organism evidence="3">
    <name type="scientific">Tanacetum cinerariifolium</name>
    <name type="common">Dalmatian daisy</name>
    <name type="synonym">Chrysanthemum cinerariifolium</name>
    <dbReference type="NCBI Taxonomy" id="118510"/>
    <lineage>
        <taxon>Eukaryota</taxon>
        <taxon>Viridiplantae</taxon>
        <taxon>Streptophyta</taxon>
        <taxon>Embryophyta</taxon>
        <taxon>Tracheophyta</taxon>
        <taxon>Spermatophyta</taxon>
        <taxon>Magnoliopsida</taxon>
        <taxon>eudicotyledons</taxon>
        <taxon>Gunneridae</taxon>
        <taxon>Pentapetalae</taxon>
        <taxon>asterids</taxon>
        <taxon>campanulids</taxon>
        <taxon>Asterales</taxon>
        <taxon>Asteraceae</taxon>
        <taxon>Asteroideae</taxon>
        <taxon>Anthemideae</taxon>
        <taxon>Anthemidinae</taxon>
        <taxon>Tanacetum</taxon>
    </lineage>
</organism>
<accession>A0A699JLR2</accession>
<evidence type="ECO:0000313" key="3">
    <source>
        <dbReference type="EMBL" id="GFA45686.1"/>
    </source>
</evidence>
<dbReference type="GO" id="GO:0003964">
    <property type="term" value="F:RNA-directed DNA polymerase activity"/>
    <property type="evidence" value="ECO:0007669"/>
    <property type="project" value="UniProtKB-KW"/>
</dbReference>
<dbReference type="AlphaFoldDB" id="A0A699JLR2"/>
<protein>
    <submittedName>
        <fullName evidence="3">RNA-directed DNA polymerase, eukaryota</fullName>
    </submittedName>
</protein>
<feature type="domain" description="Reverse transcriptase zinc-binding" evidence="2">
    <location>
        <begin position="42"/>
        <end position="93"/>
    </location>
</feature>
<keyword evidence="3" id="KW-0695">RNA-directed DNA polymerase</keyword>
<proteinExistence type="predicted"/>
<dbReference type="EMBL" id="BKCJ010427380">
    <property type="protein sequence ID" value="GFA45686.1"/>
    <property type="molecule type" value="Genomic_DNA"/>
</dbReference>